<dbReference type="Proteomes" id="UP000043316">
    <property type="component" value="Unassembled WGS sequence"/>
</dbReference>
<name>A0A0H5LV64_YERIN</name>
<comment type="similarity">
    <text evidence="1">Belongs to the ABC transporter superfamily.</text>
</comment>
<dbReference type="InterPro" id="IPR050153">
    <property type="entry name" value="Metal_Ion_Import_ABC"/>
</dbReference>
<evidence type="ECO:0000256" key="4">
    <source>
        <dbReference type="ARBA" id="ARBA00022840"/>
    </source>
</evidence>
<accession>A0A0H5LV64</accession>
<dbReference type="PANTHER" id="PTHR42734:SF5">
    <property type="entry name" value="IRON TRANSPORT SYSTEM ATP-BINDING PROTEIN HI_0361-RELATED"/>
    <property type="match status" value="1"/>
</dbReference>
<proteinExistence type="inferred from homology"/>
<evidence type="ECO:0000313" key="6">
    <source>
        <dbReference type="EMBL" id="CRY54945.1"/>
    </source>
</evidence>
<evidence type="ECO:0000256" key="2">
    <source>
        <dbReference type="ARBA" id="ARBA00022448"/>
    </source>
</evidence>
<feature type="domain" description="ABC transporter" evidence="5">
    <location>
        <begin position="32"/>
        <end position="263"/>
    </location>
</feature>
<evidence type="ECO:0000256" key="1">
    <source>
        <dbReference type="ARBA" id="ARBA00005417"/>
    </source>
</evidence>
<dbReference type="PANTHER" id="PTHR42734">
    <property type="entry name" value="METAL TRANSPORT SYSTEM ATP-BINDING PROTEIN TM_0124-RELATED"/>
    <property type="match status" value="1"/>
</dbReference>
<gene>
    <name evidence="6" type="primary">fhuC_2</name>
    <name evidence="6" type="ORF">ERS008476_01916</name>
</gene>
<keyword evidence="4 6" id="KW-0067">ATP-binding</keyword>
<dbReference type="PROSITE" id="PS50893">
    <property type="entry name" value="ABC_TRANSPORTER_2"/>
    <property type="match status" value="1"/>
</dbReference>
<keyword evidence="3" id="KW-0547">Nucleotide-binding</keyword>
<dbReference type="PROSITE" id="PS00211">
    <property type="entry name" value="ABC_TRANSPORTER_1"/>
    <property type="match status" value="1"/>
</dbReference>
<dbReference type="InterPro" id="IPR003593">
    <property type="entry name" value="AAA+_ATPase"/>
</dbReference>
<dbReference type="GO" id="GO:0016887">
    <property type="term" value="F:ATP hydrolysis activity"/>
    <property type="evidence" value="ECO:0007669"/>
    <property type="project" value="InterPro"/>
</dbReference>
<evidence type="ECO:0000256" key="3">
    <source>
        <dbReference type="ARBA" id="ARBA00022741"/>
    </source>
</evidence>
<protein>
    <submittedName>
        <fullName evidence="6">ABC transporter ATP-binding protein</fullName>
        <ecNumber evidence="6">3.6.3.34</ecNumber>
    </submittedName>
</protein>
<dbReference type="AlphaFoldDB" id="A0A0H5LV64"/>
<dbReference type="GO" id="GO:0005524">
    <property type="term" value="F:ATP binding"/>
    <property type="evidence" value="ECO:0007669"/>
    <property type="project" value="UniProtKB-KW"/>
</dbReference>
<evidence type="ECO:0000313" key="7">
    <source>
        <dbReference type="Proteomes" id="UP000043316"/>
    </source>
</evidence>
<dbReference type="EC" id="3.6.3.34" evidence="6"/>
<reference evidence="7" key="1">
    <citation type="submission" date="2015-03" db="EMBL/GenBank/DDBJ databases">
        <authorList>
            <consortium name="Pathogen Informatics"/>
        </authorList>
    </citation>
    <scope>NUCLEOTIDE SEQUENCE [LARGE SCALE GENOMIC DNA]</scope>
    <source>
        <strain evidence="7">R148</strain>
    </source>
</reference>
<dbReference type="SMART" id="SM00382">
    <property type="entry name" value="AAA"/>
    <property type="match status" value="1"/>
</dbReference>
<dbReference type="Pfam" id="PF00005">
    <property type="entry name" value="ABC_tran"/>
    <property type="match status" value="1"/>
</dbReference>
<dbReference type="EMBL" id="CWJI01000003">
    <property type="protein sequence ID" value="CRY54945.1"/>
    <property type="molecule type" value="Genomic_DNA"/>
</dbReference>
<sequence length="278" mass="30021">MDVVLALIRAANLRGSSALLITVVCDLLGECITMINLNKAEIGYERNAITAPIDGYFSAGSLTAIIGANGAGKSTLLKTLAGLQPLVAGQIVFTAGSPTQMAYLPQQVEIDKQFPMTVQDVVAMGCWPQSGLLGGINSASRGRIKQALSLVGMQDRGHHPVGELSGGQLQRVLFARLWVQQAPLILLDEPFTGIDTQTVQLLLKVIHQLHHEGRTVIAVLHDMSMVAEHFPHALWLSPQGYRWQQSEQVLIELHRSHSDACALSSVTQQPNSLQVISV</sequence>
<evidence type="ECO:0000259" key="5">
    <source>
        <dbReference type="PROSITE" id="PS50893"/>
    </source>
</evidence>
<keyword evidence="6" id="KW-0378">Hydrolase</keyword>
<organism evidence="6 7">
    <name type="scientific">Yersinia intermedia</name>
    <dbReference type="NCBI Taxonomy" id="631"/>
    <lineage>
        <taxon>Bacteria</taxon>
        <taxon>Pseudomonadati</taxon>
        <taxon>Pseudomonadota</taxon>
        <taxon>Gammaproteobacteria</taxon>
        <taxon>Enterobacterales</taxon>
        <taxon>Yersiniaceae</taxon>
        <taxon>Yersinia</taxon>
    </lineage>
</organism>
<dbReference type="InterPro" id="IPR003439">
    <property type="entry name" value="ABC_transporter-like_ATP-bd"/>
</dbReference>
<keyword evidence="2" id="KW-0813">Transport</keyword>
<dbReference type="SUPFAM" id="SSF52540">
    <property type="entry name" value="P-loop containing nucleoside triphosphate hydrolases"/>
    <property type="match status" value="1"/>
</dbReference>
<dbReference type="InterPro" id="IPR027417">
    <property type="entry name" value="P-loop_NTPase"/>
</dbReference>
<dbReference type="Gene3D" id="3.40.50.300">
    <property type="entry name" value="P-loop containing nucleotide triphosphate hydrolases"/>
    <property type="match status" value="1"/>
</dbReference>
<dbReference type="InterPro" id="IPR017871">
    <property type="entry name" value="ABC_transporter-like_CS"/>
</dbReference>